<dbReference type="PATRIC" id="fig|1409788.3.peg.3125"/>
<accession>A0A0L8V6D1</accession>
<organism evidence="1 2">
    <name type="scientific">Sunxiuqinia dokdonensis</name>
    <dbReference type="NCBI Taxonomy" id="1409788"/>
    <lineage>
        <taxon>Bacteria</taxon>
        <taxon>Pseudomonadati</taxon>
        <taxon>Bacteroidota</taxon>
        <taxon>Bacteroidia</taxon>
        <taxon>Marinilabiliales</taxon>
        <taxon>Prolixibacteraceae</taxon>
        <taxon>Sunxiuqinia</taxon>
    </lineage>
</organism>
<proteinExistence type="predicted"/>
<evidence type="ECO:0000313" key="1">
    <source>
        <dbReference type="EMBL" id="KOH44045.1"/>
    </source>
</evidence>
<sequence>MKFGFLFTNKASFFHQSHHTGIEIENKLTDEEIYAPTNRTILELKCGIASTEKEATATTNRTILELKFITLLCLQVRMLPPIAPYWN</sequence>
<keyword evidence="2" id="KW-1185">Reference proteome</keyword>
<evidence type="ECO:0000313" key="2">
    <source>
        <dbReference type="Proteomes" id="UP000036958"/>
    </source>
</evidence>
<comment type="caution">
    <text evidence="1">The sequence shown here is derived from an EMBL/GenBank/DDBJ whole genome shotgun (WGS) entry which is preliminary data.</text>
</comment>
<dbReference type="EMBL" id="LGIA01000171">
    <property type="protein sequence ID" value="KOH44045.1"/>
    <property type="molecule type" value="Genomic_DNA"/>
</dbReference>
<dbReference type="AlphaFoldDB" id="A0A0L8V6D1"/>
<gene>
    <name evidence="1" type="ORF">NC99_30380</name>
</gene>
<dbReference type="Proteomes" id="UP000036958">
    <property type="component" value="Unassembled WGS sequence"/>
</dbReference>
<reference evidence="2" key="1">
    <citation type="submission" date="2015-07" db="EMBL/GenBank/DDBJ databases">
        <title>Genome sequencing of Sunxiuqinia dokdonensis strain SK.</title>
        <authorList>
            <person name="Ahn S."/>
            <person name="Kim B.-C."/>
        </authorList>
    </citation>
    <scope>NUCLEOTIDE SEQUENCE [LARGE SCALE GENOMIC DNA]</scope>
    <source>
        <strain evidence="2">SK</strain>
    </source>
</reference>
<protein>
    <submittedName>
        <fullName evidence="1">Uncharacterized protein</fullName>
    </submittedName>
</protein>
<name>A0A0L8V6D1_9BACT</name>